<evidence type="ECO:0000313" key="5">
    <source>
        <dbReference type="EMBL" id="MFD1883841.1"/>
    </source>
</evidence>
<dbReference type="Proteomes" id="UP001597213">
    <property type="component" value="Unassembled WGS sequence"/>
</dbReference>
<dbReference type="SMART" id="SM00421">
    <property type="entry name" value="HTH_LUXR"/>
    <property type="match status" value="1"/>
</dbReference>
<dbReference type="CDD" id="cd06170">
    <property type="entry name" value="LuxR_C_like"/>
    <property type="match status" value="1"/>
</dbReference>
<dbReference type="Gene3D" id="1.10.10.10">
    <property type="entry name" value="Winged helix-like DNA-binding domain superfamily/Winged helix DNA-binding domain"/>
    <property type="match status" value="1"/>
</dbReference>
<keyword evidence="3" id="KW-0804">Transcription</keyword>
<proteinExistence type="predicted"/>
<reference evidence="6" key="1">
    <citation type="journal article" date="2019" name="Int. J. Syst. Evol. Microbiol.">
        <title>The Global Catalogue of Microorganisms (GCM) 10K type strain sequencing project: providing services to taxonomists for standard genome sequencing and annotation.</title>
        <authorList>
            <consortium name="The Broad Institute Genomics Platform"/>
            <consortium name="The Broad Institute Genome Sequencing Center for Infectious Disease"/>
            <person name="Wu L."/>
            <person name="Ma J."/>
        </authorList>
    </citation>
    <scope>NUCLEOTIDE SEQUENCE [LARGE SCALE GENOMIC DNA]</scope>
    <source>
        <strain evidence="6">CCUG 56029</strain>
    </source>
</reference>
<feature type="domain" description="HTH luxR-type" evidence="4">
    <location>
        <begin position="128"/>
        <end position="193"/>
    </location>
</feature>
<dbReference type="EMBL" id="JBHUEN010000053">
    <property type="protein sequence ID" value="MFD1883841.1"/>
    <property type="molecule type" value="Genomic_DNA"/>
</dbReference>
<accession>A0ABW4RC60</accession>
<keyword evidence="1" id="KW-0805">Transcription regulation</keyword>
<organism evidence="5 6">
    <name type="scientific">Paracoccus pacificus</name>
    <dbReference type="NCBI Taxonomy" id="1463598"/>
    <lineage>
        <taxon>Bacteria</taxon>
        <taxon>Pseudomonadati</taxon>
        <taxon>Pseudomonadota</taxon>
        <taxon>Alphaproteobacteria</taxon>
        <taxon>Rhodobacterales</taxon>
        <taxon>Paracoccaceae</taxon>
        <taxon>Paracoccus</taxon>
    </lineage>
</organism>
<comment type="caution">
    <text evidence="5">The sequence shown here is derived from an EMBL/GenBank/DDBJ whole genome shotgun (WGS) entry which is preliminary data.</text>
</comment>
<evidence type="ECO:0000256" key="2">
    <source>
        <dbReference type="ARBA" id="ARBA00023125"/>
    </source>
</evidence>
<evidence type="ECO:0000313" key="6">
    <source>
        <dbReference type="Proteomes" id="UP001597213"/>
    </source>
</evidence>
<dbReference type="InterPro" id="IPR036388">
    <property type="entry name" value="WH-like_DNA-bd_sf"/>
</dbReference>
<dbReference type="PROSITE" id="PS50043">
    <property type="entry name" value="HTH_LUXR_2"/>
    <property type="match status" value="1"/>
</dbReference>
<name>A0ABW4RC60_9RHOB</name>
<dbReference type="InterPro" id="IPR000792">
    <property type="entry name" value="Tscrpt_reg_LuxR_C"/>
</dbReference>
<dbReference type="Pfam" id="PF00196">
    <property type="entry name" value="GerE"/>
    <property type="match status" value="1"/>
</dbReference>
<dbReference type="SUPFAM" id="SSF46894">
    <property type="entry name" value="C-terminal effector domain of the bipartite response regulators"/>
    <property type="match status" value="1"/>
</dbReference>
<dbReference type="PRINTS" id="PR00038">
    <property type="entry name" value="HTHLUXR"/>
</dbReference>
<evidence type="ECO:0000259" key="4">
    <source>
        <dbReference type="PROSITE" id="PS50043"/>
    </source>
</evidence>
<dbReference type="InterPro" id="IPR016032">
    <property type="entry name" value="Sig_transdc_resp-reg_C-effctor"/>
</dbReference>
<sequence>MNVIANLELVEGRYIHSPDLHAKAGGKVAVALLVDAELQVLASGPDADFGTTGVKVWMNRLSTGNRFWDARIRHAIRIGAMAELGPGSDDGGYKIFVFPMRSTAGPTARGKAIVVIGTTPRKQDNIPTISAAFGLTGTETEVLRLIYKGLGAVETAQAMGIAPSTARTHLRHIFEKTGTSRQSELVYFVANYG</sequence>
<evidence type="ECO:0000256" key="3">
    <source>
        <dbReference type="ARBA" id="ARBA00023163"/>
    </source>
</evidence>
<keyword evidence="6" id="KW-1185">Reference proteome</keyword>
<dbReference type="RefSeq" id="WP_379145499.1">
    <property type="nucleotide sequence ID" value="NZ_JBHUEN010000053.1"/>
</dbReference>
<dbReference type="PANTHER" id="PTHR44688">
    <property type="entry name" value="DNA-BINDING TRANSCRIPTIONAL ACTIVATOR DEVR_DOSR"/>
    <property type="match status" value="1"/>
</dbReference>
<dbReference type="PANTHER" id="PTHR44688:SF16">
    <property type="entry name" value="DNA-BINDING TRANSCRIPTIONAL ACTIVATOR DEVR_DOSR"/>
    <property type="match status" value="1"/>
</dbReference>
<protein>
    <submittedName>
        <fullName evidence="5">Helix-turn-helix transcriptional regulator</fullName>
    </submittedName>
</protein>
<evidence type="ECO:0000256" key="1">
    <source>
        <dbReference type="ARBA" id="ARBA00023015"/>
    </source>
</evidence>
<gene>
    <name evidence="5" type="ORF">ACFSCT_19185</name>
</gene>
<keyword evidence="2" id="KW-0238">DNA-binding</keyword>